<name>A0A7R9A4T5_9CRUS</name>
<dbReference type="EMBL" id="CAJPEV010001087">
    <property type="protein sequence ID" value="CAG0890630.1"/>
    <property type="molecule type" value="Genomic_DNA"/>
</dbReference>
<sequence length="120" mass="12998">MRRCVGLAFFSALVGFIAAGSTRVVAETWEEIGDGVGYRSLGTGQSVVIAYGGYGVTDALSRHWLDRLLSKSSLASESGVGHAYAVRGPDHPSYPNLEIENSALVRFGYFFFVGQRMEDN</sequence>
<evidence type="ECO:0000313" key="3">
    <source>
        <dbReference type="Proteomes" id="UP000677054"/>
    </source>
</evidence>
<dbReference type="AlphaFoldDB" id="A0A7R9A4T5"/>
<feature type="chain" id="PRO_5036209646" evidence="1">
    <location>
        <begin position="20"/>
        <end position="120"/>
    </location>
</feature>
<dbReference type="Proteomes" id="UP000677054">
    <property type="component" value="Unassembled WGS sequence"/>
</dbReference>
<proteinExistence type="predicted"/>
<reference evidence="2" key="1">
    <citation type="submission" date="2020-11" db="EMBL/GenBank/DDBJ databases">
        <authorList>
            <person name="Tran Van P."/>
        </authorList>
    </citation>
    <scope>NUCLEOTIDE SEQUENCE</scope>
</reference>
<keyword evidence="1" id="KW-0732">Signal</keyword>
<evidence type="ECO:0000313" key="2">
    <source>
        <dbReference type="EMBL" id="CAD7246276.1"/>
    </source>
</evidence>
<organism evidence="2">
    <name type="scientific">Darwinula stevensoni</name>
    <dbReference type="NCBI Taxonomy" id="69355"/>
    <lineage>
        <taxon>Eukaryota</taxon>
        <taxon>Metazoa</taxon>
        <taxon>Ecdysozoa</taxon>
        <taxon>Arthropoda</taxon>
        <taxon>Crustacea</taxon>
        <taxon>Oligostraca</taxon>
        <taxon>Ostracoda</taxon>
        <taxon>Podocopa</taxon>
        <taxon>Podocopida</taxon>
        <taxon>Darwinulocopina</taxon>
        <taxon>Darwinuloidea</taxon>
        <taxon>Darwinulidae</taxon>
        <taxon>Darwinula</taxon>
    </lineage>
</organism>
<protein>
    <submittedName>
        <fullName evidence="2">Uncharacterized protein</fullName>
    </submittedName>
</protein>
<feature type="signal peptide" evidence="1">
    <location>
        <begin position="1"/>
        <end position="19"/>
    </location>
</feature>
<dbReference type="EMBL" id="LR900604">
    <property type="protein sequence ID" value="CAD7246276.1"/>
    <property type="molecule type" value="Genomic_DNA"/>
</dbReference>
<dbReference type="OrthoDB" id="6060393at2759"/>
<keyword evidence="3" id="KW-1185">Reference proteome</keyword>
<accession>A0A7R9A4T5</accession>
<evidence type="ECO:0000256" key="1">
    <source>
        <dbReference type="SAM" id="SignalP"/>
    </source>
</evidence>
<gene>
    <name evidence="2" type="ORF">DSTB1V02_LOCUS6130</name>
</gene>